<protein>
    <submittedName>
        <fullName evidence="2">Uncharacterized protein</fullName>
    </submittedName>
</protein>
<reference evidence="2" key="1">
    <citation type="submission" date="2020-06" db="EMBL/GenBank/DDBJ databases">
        <title>Draft genome of Bugula neritina, a colonial animal packing powerful symbionts and potential medicines.</title>
        <authorList>
            <person name="Rayko M."/>
        </authorList>
    </citation>
    <scope>NUCLEOTIDE SEQUENCE [LARGE SCALE GENOMIC DNA]</scope>
    <source>
        <strain evidence="2">Kwan_BN1</strain>
    </source>
</reference>
<evidence type="ECO:0000256" key="1">
    <source>
        <dbReference type="SAM" id="MobiDB-lite"/>
    </source>
</evidence>
<keyword evidence="3" id="KW-1185">Reference proteome</keyword>
<feature type="compositionally biased region" description="Low complexity" evidence="1">
    <location>
        <begin position="120"/>
        <end position="138"/>
    </location>
</feature>
<accession>A0A7J7KGF5</accession>
<organism evidence="2 3">
    <name type="scientific">Bugula neritina</name>
    <name type="common">Brown bryozoan</name>
    <name type="synonym">Sertularia neritina</name>
    <dbReference type="NCBI Taxonomy" id="10212"/>
    <lineage>
        <taxon>Eukaryota</taxon>
        <taxon>Metazoa</taxon>
        <taxon>Spiralia</taxon>
        <taxon>Lophotrochozoa</taxon>
        <taxon>Bryozoa</taxon>
        <taxon>Gymnolaemata</taxon>
        <taxon>Cheilostomatida</taxon>
        <taxon>Flustrina</taxon>
        <taxon>Buguloidea</taxon>
        <taxon>Bugulidae</taxon>
        <taxon>Bugula</taxon>
    </lineage>
</organism>
<feature type="compositionally biased region" description="Polar residues" evidence="1">
    <location>
        <begin position="216"/>
        <end position="245"/>
    </location>
</feature>
<evidence type="ECO:0000313" key="3">
    <source>
        <dbReference type="Proteomes" id="UP000593567"/>
    </source>
</evidence>
<dbReference type="Proteomes" id="UP000593567">
    <property type="component" value="Unassembled WGS sequence"/>
</dbReference>
<evidence type="ECO:0000313" key="2">
    <source>
        <dbReference type="EMBL" id="KAF6036971.1"/>
    </source>
</evidence>
<dbReference type="EMBL" id="VXIV02000642">
    <property type="protein sequence ID" value="KAF6036971.1"/>
    <property type="molecule type" value="Genomic_DNA"/>
</dbReference>
<feature type="region of interest" description="Disordered" evidence="1">
    <location>
        <begin position="67"/>
        <end position="102"/>
    </location>
</feature>
<proteinExistence type="predicted"/>
<name>A0A7J7KGF5_BUGNE</name>
<feature type="compositionally biased region" description="Polar residues" evidence="1">
    <location>
        <begin position="174"/>
        <end position="200"/>
    </location>
</feature>
<feature type="compositionally biased region" description="Polar residues" evidence="1">
    <location>
        <begin position="72"/>
        <end position="86"/>
    </location>
</feature>
<dbReference type="AlphaFoldDB" id="A0A7J7KGF5"/>
<comment type="caution">
    <text evidence="2">The sequence shown here is derived from an EMBL/GenBank/DDBJ whole genome shotgun (WGS) entry which is preliminary data.</text>
</comment>
<feature type="region of interest" description="Disordered" evidence="1">
    <location>
        <begin position="118"/>
        <end position="247"/>
    </location>
</feature>
<gene>
    <name evidence="2" type="ORF">EB796_004725</name>
</gene>
<sequence>MPRRKKEVEFSKEKILQELGIGEAPVIEKERPKLVEELLTARTYHKDNDPIIVNKTSFFDKILMSTGGAPEQSKQLPQISAAVTPSSKERLSRVGGRSVDSVNTDVLLQSTEEFMKAIHSFSSQSESPKPPSGKSKPSLRQSSSGSIKKSAVDRLSSTSTSSKADEVGGEPATSRASQPTTPRATMSARRSQSDSKTASRPLNGAKRSQSMKDSDNGGSLESVNNIKNLSSSNGRVGPLSSSRPNRTFELRRARTESLENENSTASLLSFVLFPYTCIDTCTYVCIYVCMYEYVYMYIHCMSLTYRASGRSARSLDPSEVSLGTKIVQKSRENGALSADSKGAPIRRLTKQASVLNSRKSAISASLLVLSIIIC</sequence>